<dbReference type="InterPro" id="IPR016192">
    <property type="entry name" value="APOBEC/CMP_deaminase_Zn-bd"/>
</dbReference>
<dbReference type="RefSeq" id="WP_131482396.1">
    <property type="nucleotide sequence ID" value="NZ_SJDL01000020.1"/>
</dbReference>
<keyword evidence="12" id="KW-1185">Reference proteome</keyword>
<reference evidence="11 12" key="1">
    <citation type="submission" date="2019-02" db="EMBL/GenBank/DDBJ databases">
        <title>Marinobacter halodurans sp. nov., a marine bacterium isolated from sea tidal flat.</title>
        <authorList>
            <person name="Yoo Y."/>
            <person name="Lee D.W."/>
            <person name="Kim B.S."/>
            <person name="Kim J.-J."/>
        </authorList>
    </citation>
    <scope>NUCLEOTIDE SEQUENCE [LARGE SCALE GENOMIC DNA]</scope>
    <source>
        <strain evidence="11 12">YJ-S3-2</strain>
    </source>
</reference>
<name>A0ABY1ZMR1_9GAMM</name>
<feature type="active site" description="Proton donor" evidence="8">
    <location>
        <position position="64"/>
    </location>
</feature>
<evidence type="ECO:0000256" key="8">
    <source>
        <dbReference type="HAMAP-Rule" id="MF_00972"/>
    </source>
</evidence>
<keyword evidence="6 8" id="KW-0862">Zinc</keyword>
<evidence type="ECO:0000313" key="11">
    <source>
        <dbReference type="EMBL" id="TBW54651.1"/>
    </source>
</evidence>
<organism evidence="11 12">
    <name type="scientific">Marinobacter halodurans</name>
    <dbReference type="NCBI Taxonomy" id="2528979"/>
    <lineage>
        <taxon>Bacteria</taxon>
        <taxon>Pseudomonadati</taxon>
        <taxon>Pseudomonadota</taxon>
        <taxon>Gammaproteobacteria</taxon>
        <taxon>Pseudomonadales</taxon>
        <taxon>Marinobacteraceae</taxon>
        <taxon>Marinobacter</taxon>
    </lineage>
</organism>
<feature type="binding site" evidence="8">
    <location>
        <position position="92"/>
    </location>
    <ligand>
        <name>Zn(2+)</name>
        <dbReference type="ChEBI" id="CHEBI:29105"/>
        <note>catalytic</note>
    </ligand>
</feature>
<dbReference type="HAMAP" id="MF_00972">
    <property type="entry name" value="tRNA_aden_deaminase"/>
    <property type="match status" value="1"/>
</dbReference>
<dbReference type="NCBIfam" id="NF008113">
    <property type="entry name" value="PRK10860.1"/>
    <property type="match status" value="1"/>
</dbReference>
<comment type="function">
    <text evidence="8">Catalyzes the deamination of adenosine to inosine at the wobble position 34 of tRNA(Arg2).</text>
</comment>
<dbReference type="Gene3D" id="3.40.140.10">
    <property type="entry name" value="Cytidine Deaminase, domain 2"/>
    <property type="match status" value="1"/>
</dbReference>
<feature type="binding site" evidence="8">
    <location>
        <position position="62"/>
    </location>
    <ligand>
        <name>Zn(2+)</name>
        <dbReference type="ChEBI" id="CHEBI:29105"/>
        <note>catalytic</note>
    </ligand>
</feature>
<dbReference type="SUPFAM" id="SSF53927">
    <property type="entry name" value="Cytidine deaminase-like"/>
    <property type="match status" value="1"/>
</dbReference>
<comment type="caution">
    <text evidence="11">The sequence shown here is derived from an EMBL/GenBank/DDBJ whole genome shotgun (WGS) entry which is preliminary data.</text>
</comment>
<evidence type="ECO:0000313" key="12">
    <source>
        <dbReference type="Proteomes" id="UP000313645"/>
    </source>
</evidence>
<dbReference type="PROSITE" id="PS51747">
    <property type="entry name" value="CYT_DCMP_DEAMINASES_2"/>
    <property type="match status" value="1"/>
</dbReference>
<evidence type="ECO:0000256" key="2">
    <source>
        <dbReference type="ARBA" id="ARBA00011738"/>
    </source>
</evidence>
<dbReference type="InterPro" id="IPR002125">
    <property type="entry name" value="CMP_dCMP_dom"/>
</dbReference>
<keyword evidence="3 8" id="KW-0819">tRNA processing</keyword>
<comment type="subunit">
    <text evidence="2 8">Homodimer.</text>
</comment>
<evidence type="ECO:0000256" key="7">
    <source>
        <dbReference type="ARBA" id="ARBA00048045"/>
    </source>
</evidence>
<comment type="similarity">
    <text evidence="1">Belongs to the cytidine and deoxycytidylate deaminase family. ADAT2 subfamily.</text>
</comment>
<evidence type="ECO:0000256" key="6">
    <source>
        <dbReference type="ARBA" id="ARBA00022833"/>
    </source>
</evidence>
<dbReference type="InterPro" id="IPR028883">
    <property type="entry name" value="tRNA_aden_deaminase"/>
</dbReference>
<gene>
    <name evidence="8 11" type="primary">tadA</name>
    <name evidence="11" type="ORF">EZI54_13410</name>
</gene>
<feature type="region of interest" description="Disordered" evidence="9">
    <location>
        <begin position="164"/>
        <end position="192"/>
    </location>
</feature>
<dbReference type="Pfam" id="PF00383">
    <property type="entry name" value="dCMP_cyt_deam_1"/>
    <property type="match status" value="1"/>
</dbReference>
<keyword evidence="4 8" id="KW-0479">Metal-binding</keyword>
<evidence type="ECO:0000256" key="5">
    <source>
        <dbReference type="ARBA" id="ARBA00022801"/>
    </source>
</evidence>
<dbReference type="EC" id="3.5.4.33" evidence="8"/>
<evidence type="ECO:0000259" key="10">
    <source>
        <dbReference type="PROSITE" id="PS51747"/>
    </source>
</evidence>
<dbReference type="CDD" id="cd01285">
    <property type="entry name" value="nucleoside_deaminase"/>
    <property type="match status" value="1"/>
</dbReference>
<dbReference type="EMBL" id="SJDL01000020">
    <property type="protein sequence ID" value="TBW54651.1"/>
    <property type="molecule type" value="Genomic_DNA"/>
</dbReference>
<dbReference type="PANTHER" id="PTHR11079:SF202">
    <property type="entry name" value="TRNA-SPECIFIC ADENOSINE DEAMINASE"/>
    <property type="match status" value="1"/>
</dbReference>
<dbReference type="Proteomes" id="UP000313645">
    <property type="component" value="Unassembled WGS sequence"/>
</dbReference>
<comment type="cofactor">
    <cofactor evidence="8">
        <name>Zn(2+)</name>
        <dbReference type="ChEBI" id="CHEBI:29105"/>
    </cofactor>
    <text evidence="8">Binds 1 zinc ion per subunit.</text>
</comment>
<accession>A0ABY1ZMR1</accession>
<protein>
    <recommendedName>
        <fullName evidence="8">tRNA-specific adenosine deaminase</fullName>
        <ecNumber evidence="8">3.5.4.33</ecNumber>
    </recommendedName>
</protein>
<comment type="catalytic activity">
    <reaction evidence="7 8">
        <text>adenosine(34) in tRNA + H2O + H(+) = inosine(34) in tRNA + NH4(+)</text>
        <dbReference type="Rhea" id="RHEA:43168"/>
        <dbReference type="Rhea" id="RHEA-COMP:10373"/>
        <dbReference type="Rhea" id="RHEA-COMP:10374"/>
        <dbReference type="ChEBI" id="CHEBI:15377"/>
        <dbReference type="ChEBI" id="CHEBI:15378"/>
        <dbReference type="ChEBI" id="CHEBI:28938"/>
        <dbReference type="ChEBI" id="CHEBI:74411"/>
        <dbReference type="ChEBI" id="CHEBI:82852"/>
        <dbReference type="EC" id="3.5.4.33"/>
    </reaction>
</comment>
<feature type="domain" description="CMP/dCMP-type deaminase" evidence="10">
    <location>
        <begin position="11"/>
        <end position="120"/>
    </location>
</feature>
<feature type="binding site" evidence="8">
    <location>
        <position position="95"/>
    </location>
    <ligand>
        <name>Zn(2+)</name>
        <dbReference type="ChEBI" id="CHEBI:29105"/>
        <note>catalytic</note>
    </ligand>
</feature>
<sequence length="192" mass="20463">MVTGQTGDQARDDVFWMSRALDLANQAASIGEVPVGAVVVLDGREIGTGFNAPISGCDPTGHAEIRALRDAARRVGNYRLSGATLYVTIEPCTMCAGAIVHARISRLVYGAAEPKAGAVESSARLLDSAALNWSVDVEAGVLASQCSDRISTFFAARRKAIKEQRRRRRGVEQGEPRQVPALTDKLNGKGKL</sequence>
<dbReference type="PANTHER" id="PTHR11079">
    <property type="entry name" value="CYTOSINE DEAMINASE FAMILY MEMBER"/>
    <property type="match status" value="1"/>
</dbReference>
<proteinExistence type="inferred from homology"/>
<dbReference type="InterPro" id="IPR016193">
    <property type="entry name" value="Cytidine_deaminase-like"/>
</dbReference>
<evidence type="ECO:0000256" key="9">
    <source>
        <dbReference type="SAM" id="MobiDB-lite"/>
    </source>
</evidence>
<evidence type="ECO:0000256" key="3">
    <source>
        <dbReference type="ARBA" id="ARBA00022694"/>
    </source>
</evidence>
<evidence type="ECO:0000256" key="1">
    <source>
        <dbReference type="ARBA" id="ARBA00010669"/>
    </source>
</evidence>
<dbReference type="PROSITE" id="PS00903">
    <property type="entry name" value="CYT_DCMP_DEAMINASES_1"/>
    <property type="match status" value="1"/>
</dbReference>
<keyword evidence="5 8" id="KW-0378">Hydrolase</keyword>
<evidence type="ECO:0000256" key="4">
    <source>
        <dbReference type="ARBA" id="ARBA00022723"/>
    </source>
</evidence>